<gene>
    <name evidence="1" type="ORF">LMG27198_19810</name>
</gene>
<name>A0A9W6GU89_9HYPH</name>
<proteinExistence type="predicted"/>
<evidence type="ECO:0000313" key="2">
    <source>
        <dbReference type="Proteomes" id="UP001144323"/>
    </source>
</evidence>
<dbReference type="RefSeq" id="WP_281802537.1">
    <property type="nucleotide sequence ID" value="NZ_BSEC01000001.1"/>
</dbReference>
<organism evidence="1 2">
    <name type="scientific">Methylocystis echinoides</name>
    <dbReference type="NCBI Taxonomy" id="29468"/>
    <lineage>
        <taxon>Bacteria</taxon>
        <taxon>Pseudomonadati</taxon>
        <taxon>Pseudomonadota</taxon>
        <taxon>Alphaproteobacteria</taxon>
        <taxon>Hyphomicrobiales</taxon>
        <taxon>Methylocystaceae</taxon>
        <taxon>Methylocystis</taxon>
    </lineage>
</organism>
<accession>A0A9W6GU89</accession>
<comment type="caution">
    <text evidence="1">The sequence shown here is derived from an EMBL/GenBank/DDBJ whole genome shotgun (WGS) entry which is preliminary data.</text>
</comment>
<dbReference type="AlphaFoldDB" id="A0A9W6GU89"/>
<sequence>MTTTIETARSSTAGRKPDPIRDGLLRQYLDELLSQFESLAISAREAVWRENDTLASIHIDQLRLVGREVVSSFKELHGSKK</sequence>
<dbReference type="EMBL" id="BSEC01000001">
    <property type="protein sequence ID" value="GLI92989.1"/>
    <property type="molecule type" value="Genomic_DNA"/>
</dbReference>
<reference evidence="1" key="1">
    <citation type="journal article" date="2023" name="Int. J. Syst. Evol. Microbiol.">
        <title>Methylocystis iwaonis sp. nov., a type II methane-oxidizing bacterium from surface soil of a rice paddy field in Japan, and emended description of the genus Methylocystis (ex Whittenbury et al. 1970) Bowman et al. 1993.</title>
        <authorList>
            <person name="Kaise H."/>
            <person name="Sawadogo J.B."/>
            <person name="Alam M.S."/>
            <person name="Ueno C."/>
            <person name="Dianou D."/>
            <person name="Shinjo R."/>
            <person name="Asakawa S."/>
        </authorList>
    </citation>
    <scope>NUCLEOTIDE SEQUENCE</scope>
    <source>
        <strain evidence="1">LMG27198</strain>
    </source>
</reference>
<keyword evidence="2" id="KW-1185">Reference proteome</keyword>
<evidence type="ECO:0000313" key="1">
    <source>
        <dbReference type="EMBL" id="GLI92989.1"/>
    </source>
</evidence>
<dbReference type="Proteomes" id="UP001144323">
    <property type="component" value="Unassembled WGS sequence"/>
</dbReference>
<protein>
    <submittedName>
        <fullName evidence="1">Uncharacterized protein</fullName>
    </submittedName>
</protein>